<organism evidence="2 3">
    <name type="scientific">Pseudohoeflea suaedae</name>
    <dbReference type="NCBI Taxonomy" id="877384"/>
    <lineage>
        <taxon>Bacteria</taxon>
        <taxon>Pseudomonadati</taxon>
        <taxon>Pseudomonadota</taxon>
        <taxon>Alphaproteobacteria</taxon>
        <taxon>Hyphomicrobiales</taxon>
        <taxon>Rhizobiaceae</taxon>
        <taxon>Pseudohoeflea</taxon>
    </lineage>
</organism>
<evidence type="ECO:0000313" key="2">
    <source>
        <dbReference type="EMBL" id="TDH38898.1"/>
    </source>
</evidence>
<accession>A0A4R5PPP2</accession>
<evidence type="ECO:0000313" key="3">
    <source>
        <dbReference type="Proteomes" id="UP000295131"/>
    </source>
</evidence>
<dbReference type="Proteomes" id="UP000295131">
    <property type="component" value="Unassembled WGS sequence"/>
</dbReference>
<dbReference type="EMBL" id="SMSI01000001">
    <property type="protein sequence ID" value="TDH38898.1"/>
    <property type="molecule type" value="Genomic_DNA"/>
</dbReference>
<feature type="region of interest" description="Disordered" evidence="1">
    <location>
        <begin position="33"/>
        <end position="65"/>
    </location>
</feature>
<gene>
    <name evidence="2" type="ORF">E2A64_07335</name>
</gene>
<reference evidence="2 3" key="1">
    <citation type="journal article" date="2013" name="Int. J. Syst. Evol. Microbiol.">
        <title>Hoeflea suaedae sp. nov., an endophytic bacterium isolated from the root of the halophyte Suaeda maritima.</title>
        <authorList>
            <person name="Chung E.J."/>
            <person name="Park J.A."/>
            <person name="Pramanik P."/>
            <person name="Bibi F."/>
            <person name="Jeon C.O."/>
            <person name="Chung Y.R."/>
        </authorList>
    </citation>
    <scope>NUCLEOTIDE SEQUENCE [LARGE SCALE GENOMIC DNA]</scope>
    <source>
        <strain evidence="2 3">YC6898</strain>
    </source>
</reference>
<proteinExistence type="predicted"/>
<feature type="compositionally biased region" description="Basic and acidic residues" evidence="1">
    <location>
        <begin position="33"/>
        <end position="54"/>
    </location>
</feature>
<protein>
    <submittedName>
        <fullName evidence="2">Uncharacterized protein</fullName>
    </submittedName>
</protein>
<keyword evidence="3" id="KW-1185">Reference proteome</keyword>
<comment type="caution">
    <text evidence="2">The sequence shown here is derived from an EMBL/GenBank/DDBJ whole genome shotgun (WGS) entry which is preliminary data.</text>
</comment>
<sequence>MDEPREVSQTMKVCHAAKAGEGLEKEALKRERAFEEKVGRDKRKGADRVEERAEAANGKGPVADD</sequence>
<evidence type="ECO:0000256" key="1">
    <source>
        <dbReference type="SAM" id="MobiDB-lite"/>
    </source>
</evidence>
<dbReference type="RefSeq" id="WP_133283732.1">
    <property type="nucleotide sequence ID" value="NZ_SMSI01000001.1"/>
</dbReference>
<name>A0A4R5PPP2_9HYPH</name>
<dbReference type="AlphaFoldDB" id="A0A4R5PPP2"/>